<evidence type="ECO:0000313" key="1">
    <source>
        <dbReference type="EMBL" id="KAF6742635.1"/>
    </source>
</evidence>
<sequence>MPDSAKTAGLSAFKSVLFKCPVHRARVHGAHNKRLSDESTRRPRRNIVVGKACGMGGVLLGLDWHAPHPKTDAMPLLTVLDGVRVHVHAADPIPEFLTPTTDRRLRDGPVHGVLKERNSNITTSKHALVAFMDGRISSLSWASQVGLIARSLIIRVLVLATSRSLRHPLVSIAVFCSLPSSYRVHSAERPGTVQCASEGVGVESEFGMNEGSRSPSNSLVPARPRLRFKSSSTSAVAELVLGCFRSGTVRVGSAVEPAPVRCVDSWDGRFISWCNALERSARSRELGRFLRSLTGFSRVARDRIETSSDPHSRAVCAKKGRC</sequence>
<organism evidence="1 2">
    <name type="scientific">Ephemerocybe angulata</name>
    <dbReference type="NCBI Taxonomy" id="980116"/>
    <lineage>
        <taxon>Eukaryota</taxon>
        <taxon>Fungi</taxon>
        <taxon>Dikarya</taxon>
        <taxon>Basidiomycota</taxon>
        <taxon>Agaricomycotina</taxon>
        <taxon>Agaricomycetes</taxon>
        <taxon>Agaricomycetidae</taxon>
        <taxon>Agaricales</taxon>
        <taxon>Agaricineae</taxon>
        <taxon>Psathyrellaceae</taxon>
        <taxon>Ephemerocybe</taxon>
    </lineage>
</organism>
<reference evidence="1 2" key="1">
    <citation type="submission" date="2020-07" db="EMBL/GenBank/DDBJ databases">
        <title>Comparative genomics of pyrophilous fungi reveals a link between fire events and developmental genes.</title>
        <authorList>
            <consortium name="DOE Joint Genome Institute"/>
            <person name="Steindorff A.S."/>
            <person name="Carver A."/>
            <person name="Calhoun S."/>
            <person name="Stillman K."/>
            <person name="Liu H."/>
            <person name="Lipzen A."/>
            <person name="Pangilinan J."/>
            <person name="Labutti K."/>
            <person name="Bruns T.D."/>
            <person name="Grigoriev I.V."/>
        </authorList>
    </citation>
    <scope>NUCLEOTIDE SEQUENCE [LARGE SCALE GENOMIC DNA]</scope>
    <source>
        <strain evidence="1 2">CBS 144469</strain>
    </source>
</reference>
<proteinExistence type="predicted"/>
<comment type="caution">
    <text evidence="1">The sequence shown here is derived from an EMBL/GenBank/DDBJ whole genome shotgun (WGS) entry which is preliminary data.</text>
</comment>
<protein>
    <submittedName>
        <fullName evidence="1">Uncharacterized protein</fullName>
    </submittedName>
</protein>
<evidence type="ECO:0000313" key="2">
    <source>
        <dbReference type="Proteomes" id="UP000521943"/>
    </source>
</evidence>
<accession>A0A8H6H8Q9</accession>
<name>A0A8H6H8Q9_9AGAR</name>
<dbReference type="Proteomes" id="UP000521943">
    <property type="component" value="Unassembled WGS sequence"/>
</dbReference>
<keyword evidence="2" id="KW-1185">Reference proteome</keyword>
<dbReference type="AlphaFoldDB" id="A0A8H6H8Q9"/>
<gene>
    <name evidence="1" type="ORF">DFP72DRAFT_1081700</name>
</gene>
<dbReference type="EMBL" id="JACGCI010000178">
    <property type="protein sequence ID" value="KAF6742635.1"/>
    <property type="molecule type" value="Genomic_DNA"/>
</dbReference>